<protein>
    <submittedName>
        <fullName evidence="1">Uncharacterized protein</fullName>
    </submittedName>
</protein>
<gene>
    <name evidence="1" type="ORF">C8E83_2099</name>
</gene>
<dbReference type="RefSeq" id="WP_121369816.1">
    <property type="nucleotide sequence ID" value="NZ_RBKS01000001.1"/>
</dbReference>
<keyword evidence="2" id="KW-1185">Reference proteome</keyword>
<comment type="caution">
    <text evidence="1">The sequence shown here is derived from an EMBL/GenBank/DDBJ whole genome shotgun (WGS) entry which is preliminary data.</text>
</comment>
<evidence type="ECO:0000313" key="1">
    <source>
        <dbReference type="EMBL" id="RKR74965.1"/>
    </source>
</evidence>
<dbReference type="EMBL" id="RBKS01000001">
    <property type="protein sequence ID" value="RKR74965.1"/>
    <property type="molecule type" value="Genomic_DNA"/>
</dbReference>
<dbReference type="Proteomes" id="UP000280008">
    <property type="component" value="Unassembled WGS sequence"/>
</dbReference>
<dbReference type="Pfam" id="PF19686">
    <property type="entry name" value="DUF6188"/>
    <property type="match status" value="1"/>
</dbReference>
<name>A0A495IIM7_9MICO</name>
<accession>A0A495IIM7</accession>
<reference evidence="1 2" key="1">
    <citation type="submission" date="2018-10" db="EMBL/GenBank/DDBJ databases">
        <title>Sequencing the genomes of 1000 actinobacteria strains.</title>
        <authorList>
            <person name="Klenk H.-P."/>
        </authorList>
    </citation>
    <scope>NUCLEOTIDE SEQUENCE [LARGE SCALE GENOMIC DNA]</scope>
    <source>
        <strain evidence="1 2">DSM 17894</strain>
    </source>
</reference>
<dbReference type="AlphaFoldDB" id="A0A495IIM7"/>
<proteinExistence type="predicted"/>
<sequence>MRPDEHRVARGWRFDVTEGTVTLVAIDFALSLDVFVDLEATLRVRIESAFEIESGGTVERVEWSTPAGLGRFADLYGVSVSRIDVDDVGVLGVALGDGRVLRVIADGEYEAFEVGPTDGSWLLVGSPGGGVAQWSLSD</sequence>
<organism evidence="1 2">
    <name type="scientific">Frondihabitans australicus</name>
    <dbReference type="NCBI Taxonomy" id="386892"/>
    <lineage>
        <taxon>Bacteria</taxon>
        <taxon>Bacillati</taxon>
        <taxon>Actinomycetota</taxon>
        <taxon>Actinomycetes</taxon>
        <taxon>Micrococcales</taxon>
        <taxon>Microbacteriaceae</taxon>
        <taxon>Frondihabitans</taxon>
    </lineage>
</organism>
<evidence type="ECO:0000313" key="2">
    <source>
        <dbReference type="Proteomes" id="UP000280008"/>
    </source>
</evidence>
<dbReference type="InterPro" id="IPR046179">
    <property type="entry name" value="DUF6188"/>
</dbReference>